<sequence length="536" mass="59194">MDCDVVVVGAGPVGLTLALILHQLGHKVQVLERHVEHFKQPRAVGIYHQALRLYKDLGLFDEMVKEKAFQDVSDFLSDTAELVDENGQVLAAFPFTFATSRSGTRSSLALHQPTYERILEQACRDRGVLVRRGIEVITVEDLGDSVKVLFGNAVKGKTVSEPSGTVQAKFVAGCDGANSIVRRSAGITFIPLEGANSKWLVVDIIPKNPEAPFKWTDARQARQYLDYRRPRTSVPSPLNRRRWEFMVLPEESPEAVVDDAFIWTLLGDFYGCTPSSAEIERKTVYPLKGGWVDTFVKGRIALAGDASHLAPQFLGQGLNSGLRDAKSLSWRLDFALKYPAENWAKLLQDYSTEQLGVTKVFVTAAIETEKLYAITDPAEAKARNEAVKAGRISPPPNLEILESPGMFFKPEGLVAVRGEDGPGSLFMNAPVSKDDKQDLFDQVVGTGWVLISVNYDPLAALSTQTVADYKHYLRGLAAHFGPAGLTDLSGSYQKWFSKHEAAAVLVRPDYYLFGIVKERANIDTMIKAAIDHVRNR</sequence>
<dbReference type="InterPro" id="IPR002938">
    <property type="entry name" value="FAD-bd"/>
</dbReference>
<dbReference type="InterPro" id="IPR050631">
    <property type="entry name" value="PheA/TfdB_FAD_monoxygenase"/>
</dbReference>
<dbReference type="PRINTS" id="PR00420">
    <property type="entry name" value="RNGMNOXGNASE"/>
</dbReference>
<dbReference type="InterPro" id="IPR036188">
    <property type="entry name" value="FAD/NAD-bd_sf"/>
</dbReference>
<dbReference type="EMBL" id="BLJY01000012">
    <property type="protein sequence ID" value="GFF20457.1"/>
    <property type="molecule type" value="Genomic_DNA"/>
</dbReference>
<dbReference type="SUPFAM" id="SSF51905">
    <property type="entry name" value="FAD/NAD(P)-binding domain"/>
    <property type="match status" value="1"/>
</dbReference>
<gene>
    <name evidence="1" type="ORF">ATEIFO6365_0012021300</name>
</gene>
<dbReference type="VEuPathDB" id="FungiDB:ATEG_08240"/>
<organism evidence="1 2">
    <name type="scientific">Aspergillus terreus</name>
    <dbReference type="NCBI Taxonomy" id="33178"/>
    <lineage>
        <taxon>Eukaryota</taxon>
        <taxon>Fungi</taxon>
        <taxon>Dikarya</taxon>
        <taxon>Ascomycota</taxon>
        <taxon>Pezizomycotina</taxon>
        <taxon>Eurotiomycetes</taxon>
        <taxon>Eurotiomycetidae</taxon>
        <taxon>Eurotiales</taxon>
        <taxon>Aspergillaceae</taxon>
        <taxon>Aspergillus</taxon>
        <taxon>Aspergillus subgen. Circumdati</taxon>
    </lineage>
</organism>
<proteinExistence type="predicted"/>
<protein>
    <submittedName>
        <fullName evidence="1">Bifunctional 3-(3-hydroxy-phenyl)propionate/3-hydroxycinnamic acid hydroxylase</fullName>
    </submittedName>
</protein>
<dbReference type="Gene3D" id="3.30.9.10">
    <property type="entry name" value="D-Amino Acid Oxidase, subunit A, domain 2"/>
    <property type="match status" value="1"/>
</dbReference>
<name>A0A5M3ZEW2_ASPTE</name>
<evidence type="ECO:0000313" key="1">
    <source>
        <dbReference type="EMBL" id="GFF20457.1"/>
    </source>
</evidence>
<dbReference type="Pfam" id="PF01494">
    <property type="entry name" value="FAD_binding_3"/>
    <property type="match status" value="1"/>
</dbReference>
<accession>A0A5M3ZEW2</accession>
<dbReference type="Proteomes" id="UP000452235">
    <property type="component" value="Unassembled WGS sequence"/>
</dbReference>
<reference evidence="1 2" key="1">
    <citation type="submission" date="2020-01" db="EMBL/GenBank/DDBJ databases">
        <title>Aspergillus terreus IFO 6365 whole genome shotgun sequence.</title>
        <authorList>
            <person name="Kanamasa S."/>
            <person name="Takahashi H."/>
        </authorList>
    </citation>
    <scope>NUCLEOTIDE SEQUENCE [LARGE SCALE GENOMIC DNA]</scope>
    <source>
        <strain evidence="1 2">IFO 6365</strain>
    </source>
</reference>
<dbReference type="GO" id="GO:0071949">
    <property type="term" value="F:FAD binding"/>
    <property type="evidence" value="ECO:0007669"/>
    <property type="project" value="InterPro"/>
</dbReference>
<dbReference type="GO" id="GO:0019622">
    <property type="term" value="P:3-(3-hydroxy)phenylpropionate catabolic process"/>
    <property type="evidence" value="ECO:0007669"/>
    <property type="project" value="TreeGrafter"/>
</dbReference>
<dbReference type="AlphaFoldDB" id="A0A5M3ZEW2"/>
<keyword evidence="2" id="KW-1185">Reference proteome</keyword>
<dbReference type="GO" id="GO:0008688">
    <property type="term" value="F:3-(3-hydroxyphenyl)propionate hydroxylase activity"/>
    <property type="evidence" value="ECO:0007669"/>
    <property type="project" value="TreeGrafter"/>
</dbReference>
<dbReference type="Gene3D" id="3.50.50.60">
    <property type="entry name" value="FAD/NAD(P)-binding domain"/>
    <property type="match status" value="1"/>
</dbReference>
<evidence type="ECO:0000313" key="2">
    <source>
        <dbReference type="Proteomes" id="UP000452235"/>
    </source>
</evidence>
<dbReference type="PANTHER" id="PTHR43476">
    <property type="entry name" value="3-(3-HYDROXY-PHENYL)PROPIONATE/3-HYDROXYCINNAMIC ACID HYDROXYLASE"/>
    <property type="match status" value="1"/>
</dbReference>
<dbReference type="PANTHER" id="PTHR43476:SF3">
    <property type="entry name" value="FAD-BINDING MONOOXYGENASE"/>
    <property type="match status" value="1"/>
</dbReference>
<dbReference type="OrthoDB" id="2096480at2759"/>
<comment type="caution">
    <text evidence="1">The sequence shown here is derived from an EMBL/GenBank/DDBJ whole genome shotgun (WGS) entry which is preliminary data.</text>
</comment>